<name>A0ABS2WIG0_9BACL</name>
<proteinExistence type="predicted"/>
<dbReference type="EMBL" id="JAFHAP010000007">
    <property type="protein sequence ID" value="MBN2909194.1"/>
    <property type="molecule type" value="Genomic_DNA"/>
</dbReference>
<evidence type="ECO:0000256" key="1">
    <source>
        <dbReference type="SAM" id="MobiDB-lite"/>
    </source>
</evidence>
<accession>A0ABS2WIG0</accession>
<dbReference type="Proteomes" id="UP001177120">
    <property type="component" value="Unassembled WGS sequence"/>
</dbReference>
<dbReference type="RefSeq" id="WP_205493996.1">
    <property type="nucleotide sequence ID" value="NZ_JAFHAP010000007.1"/>
</dbReference>
<comment type="caution">
    <text evidence="2">The sequence shown here is derived from an EMBL/GenBank/DDBJ whole genome shotgun (WGS) entry which is preliminary data.</text>
</comment>
<feature type="region of interest" description="Disordered" evidence="1">
    <location>
        <begin position="70"/>
        <end position="93"/>
    </location>
</feature>
<evidence type="ECO:0000313" key="2">
    <source>
        <dbReference type="EMBL" id="MBN2909194.1"/>
    </source>
</evidence>
<sequence>MFLIFTTSLFPGFGKGAKFGKAGLNAISEIGCNKGKGKGGGAACKHAGPTHDKKDSSLGNGNYIEYNSERDQHGWLTPKKPPTKEQLAKQTEGLSTLAENEREKLKNELIERVGLADDNETFTKLKNMGYSRKQADNIIRLRNKFLQASNNIATAKVEIQGVDLHELKAYSGKNVPGFDEGWVKEPDKPSFKYVKAKEGEESVSSPERKGKVSDIGILRELLIRKQKS</sequence>
<reference evidence="2" key="1">
    <citation type="journal article" date="2024" name="Int. J. Syst. Evol. Microbiol.">
        <title>Polycladomyces zharkentensis sp. nov., a novel thermophilic cellulose- and starch-degrading member of the Bacillota from a geothermal aquifer in Kazakhstan.</title>
        <authorList>
            <person name="Mashzhan A."/>
            <person name="Kistaubayeva A."/>
            <person name="Javier-Lopez R."/>
            <person name="Bissenova U."/>
            <person name="Bissenbay A."/>
            <person name="Birkeland N.K."/>
        </authorList>
    </citation>
    <scope>NUCLEOTIDE SEQUENCE</scope>
    <source>
        <strain evidence="2">ZKZ2T</strain>
    </source>
</reference>
<organism evidence="2 3">
    <name type="scientific">Polycladomyces zharkentensis</name>
    <dbReference type="NCBI Taxonomy" id="2807616"/>
    <lineage>
        <taxon>Bacteria</taxon>
        <taxon>Bacillati</taxon>
        <taxon>Bacillota</taxon>
        <taxon>Bacilli</taxon>
        <taxon>Bacillales</taxon>
        <taxon>Thermoactinomycetaceae</taxon>
        <taxon>Polycladomyces</taxon>
    </lineage>
</organism>
<keyword evidence="3" id="KW-1185">Reference proteome</keyword>
<protein>
    <submittedName>
        <fullName evidence="2">Uncharacterized protein</fullName>
    </submittedName>
</protein>
<evidence type="ECO:0000313" key="3">
    <source>
        <dbReference type="Proteomes" id="UP001177120"/>
    </source>
</evidence>
<gene>
    <name evidence="2" type="ORF">JQC72_06615</name>
</gene>